<dbReference type="OrthoDB" id="1470350at2759"/>
<dbReference type="GO" id="GO:0020037">
    <property type="term" value="F:heme binding"/>
    <property type="evidence" value="ECO:0007669"/>
    <property type="project" value="InterPro"/>
</dbReference>
<protein>
    <submittedName>
        <fullName evidence="9">Putative isotrichodermin c-15 hydroxylase protein</fullName>
    </submittedName>
</protein>
<reference evidence="10" key="1">
    <citation type="journal article" date="2013" name="Genome Announc.">
        <title>Draft genome sequence of the grapevine dieback fungus Eutypa lata UCR-EL1.</title>
        <authorList>
            <person name="Blanco-Ulate B."/>
            <person name="Rolshausen P.E."/>
            <person name="Cantu D."/>
        </authorList>
    </citation>
    <scope>NUCLEOTIDE SEQUENCE [LARGE SCALE GENOMIC DNA]</scope>
    <source>
        <strain evidence="10">UCR-EL1</strain>
    </source>
</reference>
<organism evidence="9 10">
    <name type="scientific">Eutypa lata (strain UCR-EL1)</name>
    <name type="common">Grapevine dieback disease fungus</name>
    <name type="synonym">Eutypa armeniacae</name>
    <dbReference type="NCBI Taxonomy" id="1287681"/>
    <lineage>
        <taxon>Eukaryota</taxon>
        <taxon>Fungi</taxon>
        <taxon>Dikarya</taxon>
        <taxon>Ascomycota</taxon>
        <taxon>Pezizomycotina</taxon>
        <taxon>Sordariomycetes</taxon>
        <taxon>Xylariomycetidae</taxon>
        <taxon>Xylariales</taxon>
        <taxon>Diatrypaceae</taxon>
        <taxon>Eutypa</taxon>
    </lineage>
</organism>
<evidence type="ECO:0000313" key="9">
    <source>
        <dbReference type="EMBL" id="EMR70830.1"/>
    </source>
</evidence>
<evidence type="ECO:0000256" key="5">
    <source>
        <dbReference type="ARBA" id="ARBA00023004"/>
    </source>
</evidence>
<dbReference type="PANTHER" id="PTHR24305">
    <property type="entry name" value="CYTOCHROME P450"/>
    <property type="match status" value="1"/>
</dbReference>
<proteinExistence type="inferred from homology"/>
<feature type="transmembrane region" description="Helical" evidence="8">
    <location>
        <begin position="14"/>
        <end position="38"/>
    </location>
</feature>
<dbReference type="eggNOG" id="KOG0157">
    <property type="taxonomic scope" value="Eukaryota"/>
</dbReference>
<keyword evidence="4 6" id="KW-0479">Metal-binding</keyword>
<keyword evidence="8" id="KW-0812">Transmembrane</keyword>
<keyword evidence="3 6" id="KW-0349">Heme</keyword>
<keyword evidence="10" id="KW-1185">Reference proteome</keyword>
<evidence type="ECO:0000256" key="2">
    <source>
        <dbReference type="ARBA" id="ARBA00010617"/>
    </source>
</evidence>
<dbReference type="InterPro" id="IPR017972">
    <property type="entry name" value="Cyt_P450_CS"/>
</dbReference>
<dbReference type="EMBL" id="KB705773">
    <property type="protein sequence ID" value="EMR70830.1"/>
    <property type="molecule type" value="Genomic_DNA"/>
</dbReference>
<feature type="binding site" description="axial binding residue" evidence="6">
    <location>
        <position position="453"/>
    </location>
    <ligand>
        <name>heme</name>
        <dbReference type="ChEBI" id="CHEBI:30413"/>
    </ligand>
    <ligandPart>
        <name>Fe</name>
        <dbReference type="ChEBI" id="CHEBI:18248"/>
    </ligandPart>
</feature>
<sequence>MASPSYVSGAFESYSLTTIVFVAVVAYGISRVIYLLYFHPLRHFPGPRLAAISNVWYAYHWLSGRYPWAIESAIHQYGPVVRIAPHELVFFTPQAFTDIYSPHQKQIETFVKTDFQNRGKNLGGIIWQEDPHRHRDAARQLLPAFSSRALRNNVEPLVHVYVDYFVARMKELGSAPAGVPLVEWTNWLAMDLSADVAWNGKMNQMRDMKRSLYLDTLLSFNSFATAIQVFKRFPLIKPMQYLFAPFGKVTLFSAMEKATRDAVQSRINQKGETEHPDFFDYILPADNPAPKDNDEMLHVGSLALQVMFAGWGPMADLFYGVVVLLLEEPECYEILTAEVREHFSTYDDITSAALISLPYLHACLEESLRLLPSNNTGLPRISPGAQVDGDYIPKGTHVQSCVWALGRHPSYFHEPLRFRPQRWLAPDHPLYDPAFAGDHLKGLHPFSLGPRVCLGREMAWMEGRMFLAKVLWSFDVVRVSGQKFDLERTLLHYGFFEKPEIRVRFVPVWRDA</sequence>
<keyword evidence="8" id="KW-0472">Membrane</keyword>
<gene>
    <name evidence="9" type="ORF">UCREL1_2135</name>
</gene>
<dbReference type="Pfam" id="PF00067">
    <property type="entry name" value="p450"/>
    <property type="match status" value="1"/>
</dbReference>
<dbReference type="PANTHER" id="PTHR24305:SF210">
    <property type="entry name" value="CYTOCHROME P450 MONOOXYGENASE ASQL-RELATED"/>
    <property type="match status" value="1"/>
</dbReference>
<evidence type="ECO:0000256" key="3">
    <source>
        <dbReference type="ARBA" id="ARBA00022617"/>
    </source>
</evidence>
<dbReference type="PRINTS" id="PR00463">
    <property type="entry name" value="EP450I"/>
</dbReference>
<comment type="similarity">
    <text evidence="2 7">Belongs to the cytochrome P450 family.</text>
</comment>
<dbReference type="InterPro" id="IPR036396">
    <property type="entry name" value="Cyt_P450_sf"/>
</dbReference>
<evidence type="ECO:0000256" key="6">
    <source>
        <dbReference type="PIRSR" id="PIRSR602401-1"/>
    </source>
</evidence>
<keyword evidence="7" id="KW-0503">Monooxygenase</keyword>
<dbReference type="Proteomes" id="UP000012174">
    <property type="component" value="Unassembled WGS sequence"/>
</dbReference>
<dbReference type="OMA" id="EMAWMQG"/>
<dbReference type="SUPFAM" id="SSF48264">
    <property type="entry name" value="Cytochrome P450"/>
    <property type="match status" value="1"/>
</dbReference>
<dbReference type="HOGENOM" id="CLU_001570_14_11_1"/>
<evidence type="ECO:0000256" key="4">
    <source>
        <dbReference type="ARBA" id="ARBA00022723"/>
    </source>
</evidence>
<keyword evidence="7" id="KW-0560">Oxidoreductase</keyword>
<dbReference type="InterPro" id="IPR050121">
    <property type="entry name" value="Cytochrome_P450_monoxygenase"/>
</dbReference>
<dbReference type="GO" id="GO:0005506">
    <property type="term" value="F:iron ion binding"/>
    <property type="evidence" value="ECO:0007669"/>
    <property type="project" value="InterPro"/>
</dbReference>
<comment type="cofactor">
    <cofactor evidence="1 6">
        <name>heme</name>
        <dbReference type="ChEBI" id="CHEBI:30413"/>
    </cofactor>
</comment>
<dbReference type="GO" id="GO:0004497">
    <property type="term" value="F:monooxygenase activity"/>
    <property type="evidence" value="ECO:0007669"/>
    <property type="project" value="UniProtKB-KW"/>
</dbReference>
<dbReference type="InterPro" id="IPR001128">
    <property type="entry name" value="Cyt_P450"/>
</dbReference>
<dbReference type="PROSITE" id="PS00086">
    <property type="entry name" value="CYTOCHROME_P450"/>
    <property type="match status" value="1"/>
</dbReference>
<keyword evidence="5 6" id="KW-0408">Iron</keyword>
<evidence type="ECO:0000256" key="1">
    <source>
        <dbReference type="ARBA" id="ARBA00001971"/>
    </source>
</evidence>
<accession>M7TVZ1</accession>
<name>M7TVZ1_EUTLA</name>
<evidence type="ECO:0000256" key="7">
    <source>
        <dbReference type="RuleBase" id="RU000461"/>
    </source>
</evidence>
<dbReference type="InterPro" id="IPR002401">
    <property type="entry name" value="Cyt_P450_E_grp-I"/>
</dbReference>
<evidence type="ECO:0000313" key="10">
    <source>
        <dbReference type="Proteomes" id="UP000012174"/>
    </source>
</evidence>
<dbReference type="KEGG" id="ela:UCREL1_2135"/>
<dbReference type="GO" id="GO:0016705">
    <property type="term" value="F:oxidoreductase activity, acting on paired donors, with incorporation or reduction of molecular oxygen"/>
    <property type="evidence" value="ECO:0007669"/>
    <property type="project" value="InterPro"/>
</dbReference>
<dbReference type="AlphaFoldDB" id="M7TVZ1"/>
<keyword evidence="8" id="KW-1133">Transmembrane helix</keyword>
<dbReference type="Gene3D" id="1.10.630.10">
    <property type="entry name" value="Cytochrome P450"/>
    <property type="match status" value="1"/>
</dbReference>
<evidence type="ECO:0000256" key="8">
    <source>
        <dbReference type="SAM" id="Phobius"/>
    </source>
</evidence>